<proteinExistence type="predicted"/>
<gene>
    <name evidence="5" type="ORF">EOD40_00545</name>
</gene>
<dbReference type="EMBL" id="SACJ01000001">
    <property type="protein sequence ID" value="RVT79634.1"/>
    <property type="molecule type" value="Genomic_DNA"/>
</dbReference>
<dbReference type="AlphaFoldDB" id="A0A437L2V6"/>
<feature type="signal peptide" evidence="4">
    <location>
        <begin position="1"/>
        <end position="26"/>
    </location>
</feature>
<evidence type="ECO:0000256" key="3">
    <source>
        <dbReference type="ARBA" id="ARBA00023237"/>
    </source>
</evidence>
<comment type="subcellular location">
    <subcellularLocation>
        <location evidence="1">Cell outer membrane</location>
    </subcellularLocation>
</comment>
<evidence type="ECO:0000313" key="5">
    <source>
        <dbReference type="EMBL" id="RVT79634.1"/>
    </source>
</evidence>
<dbReference type="InterPro" id="IPR036942">
    <property type="entry name" value="Beta-barrel_TonB_sf"/>
</dbReference>
<accession>A0A437L2V6</accession>
<protein>
    <recommendedName>
        <fullName evidence="7">TonB-dependent receptor</fullName>
    </recommendedName>
</protein>
<keyword evidence="3" id="KW-0998">Cell outer membrane</keyword>
<reference evidence="5 6" key="1">
    <citation type="submission" date="2019-01" db="EMBL/GenBank/DDBJ databases">
        <authorList>
            <person name="Chen W.-M."/>
        </authorList>
    </citation>
    <scope>NUCLEOTIDE SEQUENCE [LARGE SCALE GENOMIC DNA]</scope>
    <source>
        <strain evidence="5 6">BBQ-12</strain>
    </source>
</reference>
<keyword evidence="2" id="KW-0472">Membrane</keyword>
<dbReference type="Proteomes" id="UP000285211">
    <property type="component" value="Unassembled WGS sequence"/>
</dbReference>
<dbReference type="GO" id="GO:0009279">
    <property type="term" value="C:cell outer membrane"/>
    <property type="evidence" value="ECO:0007669"/>
    <property type="project" value="UniProtKB-SubCell"/>
</dbReference>
<keyword evidence="4" id="KW-0732">Signal</keyword>
<dbReference type="OrthoDB" id="994364at2"/>
<evidence type="ECO:0008006" key="7">
    <source>
        <dbReference type="Google" id="ProtNLM"/>
    </source>
</evidence>
<evidence type="ECO:0000256" key="4">
    <source>
        <dbReference type="SAM" id="SignalP"/>
    </source>
</evidence>
<evidence type="ECO:0000256" key="2">
    <source>
        <dbReference type="ARBA" id="ARBA00023136"/>
    </source>
</evidence>
<sequence>MKKKIIPFGIGILIAIAAILPEQSYAQDKKDKTESIVAKDSVGGNKKEEKNRNVMLNASSATTPRQINVGIPPGGDIQILENDIPVIYQFYPQIVTSVWKYDSSIGRIGLLSLAEGALTFGKVGFSVNSYDREPGTKFKGFFSAYTNSWGSLIYSGNVSGPMSKDGWGYSISLQETYDRGNGVNRMYYPWSTERMEMFKLGISKKYKKGKINFLYKNATQRQDYSVNQPLIYNGNGDFSEYPGFSLSRDSYTLGNGQIAYADANTGESVKMNLADDKFNENKSNAFYVNGEHKFSNDYKLSYSTMYMHSKSPFLVQFPLTLGISTPDANNKYYLHNTNTEYTDNVQMVVNQAVEPTNIDTWMTRMELTKKYGVHSLRLGLTEQLYKTGLQKTNMGIYYQTVTPNPQLLDWQMNVSPVPGSPYYYPITNADGIVGIPGDITKVKTNKTALYLSDDFKVGKVFDFTLGARLEKEDTEELHNQYTNSFIKDRPLMSVDFKNKFNHVAVGSFVAKVTNKFGFLGDVTYNDYLNRYYDYPANQKDALGNPITDVDGNGNLVAQTTIAKSNQIKVIFLGAGIYYNQGDKFSIVSKVTQSSKLNNVTGLDFYDPNNTSIKAKAYPLFYDIQTLGWTTDIVTSPFKNFNLHYLITLQKPQYKNYTASGFGTTYEYNNIIPGMSNVLMEIDPSYKLGNYKIYANLRYFGKQYGNLTNSIAYNAWWETFGGVEYRMSRNVDFKLQVVNFLNQKGISGALQGADQITTATEPNYIGKGVNASGIRPRTIEFTVNFKI</sequence>
<evidence type="ECO:0000313" key="6">
    <source>
        <dbReference type="Proteomes" id="UP000285211"/>
    </source>
</evidence>
<dbReference type="SUPFAM" id="SSF56935">
    <property type="entry name" value="Porins"/>
    <property type="match status" value="1"/>
</dbReference>
<dbReference type="RefSeq" id="WP_128192953.1">
    <property type="nucleotide sequence ID" value="NZ_SACJ01000001.1"/>
</dbReference>
<name>A0A437L2V6_9FLAO</name>
<keyword evidence="6" id="KW-1185">Reference proteome</keyword>
<dbReference type="Gene3D" id="2.40.170.20">
    <property type="entry name" value="TonB-dependent receptor, beta-barrel domain"/>
    <property type="match status" value="1"/>
</dbReference>
<comment type="caution">
    <text evidence="5">The sequence shown here is derived from an EMBL/GenBank/DDBJ whole genome shotgun (WGS) entry which is preliminary data.</text>
</comment>
<evidence type="ECO:0000256" key="1">
    <source>
        <dbReference type="ARBA" id="ARBA00004442"/>
    </source>
</evidence>
<organism evidence="5 6">
    <name type="scientific">Flavobacterium sufflavum</name>
    <dbReference type="NCBI Taxonomy" id="1921138"/>
    <lineage>
        <taxon>Bacteria</taxon>
        <taxon>Pseudomonadati</taxon>
        <taxon>Bacteroidota</taxon>
        <taxon>Flavobacteriia</taxon>
        <taxon>Flavobacteriales</taxon>
        <taxon>Flavobacteriaceae</taxon>
        <taxon>Flavobacterium</taxon>
    </lineage>
</organism>
<feature type="chain" id="PRO_5019497141" description="TonB-dependent receptor" evidence="4">
    <location>
        <begin position="27"/>
        <end position="786"/>
    </location>
</feature>